<protein>
    <submittedName>
        <fullName evidence="1">Uncharacterized protein</fullName>
    </submittedName>
</protein>
<comment type="caution">
    <text evidence="1">The sequence shown here is derived from an EMBL/GenBank/DDBJ whole genome shotgun (WGS) entry which is preliminary data.</text>
</comment>
<reference evidence="1 2" key="1">
    <citation type="journal article" date="2023" name="Front. Microbiol.">
        <title>Phylogeography and host specificity of Pasteurellaceae pathogenic to sea-farmed fish in the north-east Atlantic.</title>
        <authorList>
            <person name="Gulla S."/>
            <person name="Colquhoun D.J."/>
            <person name="Olsen A.B."/>
            <person name="Spilsberg B."/>
            <person name="Lagesen K."/>
            <person name="Aakesson C.P."/>
            <person name="Strom S."/>
            <person name="Manji F."/>
            <person name="Birkbeck T.H."/>
            <person name="Nilsen H.K."/>
        </authorList>
    </citation>
    <scope>NUCLEOTIDE SEQUENCE [LARGE SCALE GENOMIC DNA]</scope>
    <source>
        <strain evidence="1 2">NVIB3131</strain>
    </source>
</reference>
<organism evidence="1 2">
    <name type="scientific">Phocoenobacter atlanticus subsp. atlanticus</name>
    <dbReference type="NCBI Taxonomy" id="3061285"/>
    <lineage>
        <taxon>Bacteria</taxon>
        <taxon>Pseudomonadati</taxon>
        <taxon>Pseudomonadota</taxon>
        <taxon>Gammaproteobacteria</taxon>
        <taxon>Pasteurellales</taxon>
        <taxon>Pasteurellaceae</taxon>
        <taxon>Phocoenobacter</taxon>
        <taxon>Phocoenobacter atlanticus</taxon>
    </lineage>
</organism>
<accession>A0AAW8CE54</accession>
<dbReference type="EMBL" id="JASAXT010000004">
    <property type="protein sequence ID" value="MDP8148110.1"/>
    <property type="molecule type" value="Genomic_DNA"/>
</dbReference>
<dbReference type="AlphaFoldDB" id="A0AAW8CE54"/>
<name>A0AAW8CE54_9PAST</name>
<dbReference type="Proteomes" id="UP001226020">
    <property type="component" value="Unassembled WGS sequence"/>
</dbReference>
<dbReference type="RefSeq" id="WP_306351147.1">
    <property type="nucleotide sequence ID" value="NZ_JASAWV010000004.1"/>
</dbReference>
<sequence>MCGLWKSDTDEIKIVHIGSGSGSTLLCVLANNMLDFMRFLAIGYTEICWEEKFSFSPYEEDPNLERNTYFENWVTKTFNIEIPQIATEIIKYSSTMEDDYSKDEFFNWCKSKFRFLE</sequence>
<proteinExistence type="predicted"/>
<keyword evidence="2" id="KW-1185">Reference proteome</keyword>
<evidence type="ECO:0000313" key="1">
    <source>
        <dbReference type="EMBL" id="MDP8148110.1"/>
    </source>
</evidence>
<evidence type="ECO:0000313" key="2">
    <source>
        <dbReference type="Proteomes" id="UP001226020"/>
    </source>
</evidence>
<gene>
    <name evidence="1" type="ORF">QJU57_03315</name>
</gene>